<organism evidence="2 3">
    <name type="scientific">Thermomonospora cellulosilytica</name>
    <dbReference type="NCBI Taxonomy" id="1411118"/>
    <lineage>
        <taxon>Bacteria</taxon>
        <taxon>Bacillati</taxon>
        <taxon>Actinomycetota</taxon>
        <taxon>Actinomycetes</taxon>
        <taxon>Streptosporangiales</taxon>
        <taxon>Thermomonosporaceae</taxon>
        <taxon>Thermomonospora</taxon>
    </lineage>
</organism>
<sequence length="41" mass="4455">MPMGADDHGDGKDEERERSTRPAEDEDVRMSYDDAGPSATG</sequence>
<feature type="compositionally biased region" description="Basic and acidic residues" evidence="1">
    <location>
        <begin position="1"/>
        <end position="32"/>
    </location>
</feature>
<evidence type="ECO:0000256" key="1">
    <source>
        <dbReference type="SAM" id="MobiDB-lite"/>
    </source>
</evidence>
<gene>
    <name evidence="2" type="ORF">HNR21_002060</name>
</gene>
<keyword evidence="3" id="KW-1185">Reference proteome</keyword>
<comment type="caution">
    <text evidence="2">The sequence shown here is derived from an EMBL/GenBank/DDBJ whole genome shotgun (WGS) entry which is preliminary data.</text>
</comment>
<evidence type="ECO:0000313" key="3">
    <source>
        <dbReference type="Proteomes" id="UP000539313"/>
    </source>
</evidence>
<name>A0A7W3R7F3_9ACTN</name>
<dbReference type="EMBL" id="JACJII010000001">
    <property type="protein sequence ID" value="MBA9003178.1"/>
    <property type="molecule type" value="Genomic_DNA"/>
</dbReference>
<reference evidence="2 3" key="1">
    <citation type="submission" date="2020-08" db="EMBL/GenBank/DDBJ databases">
        <title>Sequencing the genomes of 1000 actinobacteria strains.</title>
        <authorList>
            <person name="Klenk H.-P."/>
        </authorList>
    </citation>
    <scope>NUCLEOTIDE SEQUENCE [LARGE SCALE GENOMIC DNA]</scope>
    <source>
        <strain evidence="2 3">DSM 45823</strain>
    </source>
</reference>
<evidence type="ECO:0000313" key="2">
    <source>
        <dbReference type="EMBL" id="MBA9003178.1"/>
    </source>
</evidence>
<accession>A0A7W3R7F3</accession>
<protein>
    <submittedName>
        <fullName evidence="2">Uncharacterized protein</fullName>
    </submittedName>
</protein>
<dbReference type="AlphaFoldDB" id="A0A7W3R7F3"/>
<feature type="region of interest" description="Disordered" evidence="1">
    <location>
        <begin position="1"/>
        <end position="41"/>
    </location>
</feature>
<dbReference type="Proteomes" id="UP000539313">
    <property type="component" value="Unassembled WGS sequence"/>
</dbReference>
<proteinExistence type="predicted"/>